<accession>A0ACB8QRQ3</accession>
<sequence length="504" mass="55476">MNSTLQAFASLSALLPYLDELHAKAEQLDVPSPVTDVLRDLLKNLNEPQSYSRAIRPHSIIDVLSHPEPGKRSPLFSSREHQDAQELFQLVSELVKKEAAAVDTERMHERGLGAVLELTADEGEERLEVVKLAQRAVFDGLTANRRSCFECGYTEAVMHFSFDSWQLPLPRTTACRLEECLAEYTKLEVLTDCICRRCSMSATLTRLTEDVERLAADPTPSNSRKRTLREARKLKGRVEIALKEGRVEEEIKGLKVTRVFSRASTKQAMIARPPRVLALHLNRSLAYGAYASKNPARVAFTELLDLSPYTTGATLSTRPDAPISSPSPSNPTPPVLYRLVAVVCHYGTHQFGHYVAFRRKPPIKPPRVERVDETGEIRFVGEGSRVGRGWLRISDDNVSEVGVETALAEGSGAFMLYYERVLLPEDDATKTGCGRILRSTRAGRSGNGVGCASGSEGSETSSGESRGTSVTSVEELDAPRPTEDVKEASDALPSGREPRMVEAL</sequence>
<dbReference type="EMBL" id="MU273502">
    <property type="protein sequence ID" value="KAI0034367.1"/>
    <property type="molecule type" value="Genomic_DNA"/>
</dbReference>
<name>A0ACB8QRQ3_9AGAM</name>
<dbReference type="Proteomes" id="UP000814128">
    <property type="component" value="Unassembled WGS sequence"/>
</dbReference>
<comment type="caution">
    <text evidence="1">The sequence shown here is derived from an EMBL/GenBank/DDBJ whole genome shotgun (WGS) entry which is preliminary data.</text>
</comment>
<evidence type="ECO:0000313" key="2">
    <source>
        <dbReference type="Proteomes" id="UP000814128"/>
    </source>
</evidence>
<reference evidence="1" key="2">
    <citation type="journal article" date="2022" name="New Phytol.">
        <title>Evolutionary transition to the ectomycorrhizal habit in the genomes of a hyperdiverse lineage of mushroom-forming fungi.</title>
        <authorList>
            <person name="Looney B."/>
            <person name="Miyauchi S."/>
            <person name="Morin E."/>
            <person name="Drula E."/>
            <person name="Courty P.E."/>
            <person name="Kohler A."/>
            <person name="Kuo A."/>
            <person name="LaButti K."/>
            <person name="Pangilinan J."/>
            <person name="Lipzen A."/>
            <person name="Riley R."/>
            <person name="Andreopoulos W."/>
            <person name="He G."/>
            <person name="Johnson J."/>
            <person name="Nolan M."/>
            <person name="Tritt A."/>
            <person name="Barry K.W."/>
            <person name="Grigoriev I.V."/>
            <person name="Nagy L.G."/>
            <person name="Hibbett D."/>
            <person name="Henrissat B."/>
            <person name="Matheny P.B."/>
            <person name="Labbe J."/>
            <person name="Martin F.M."/>
        </authorList>
    </citation>
    <scope>NUCLEOTIDE SEQUENCE</scope>
    <source>
        <strain evidence="1">EC-137</strain>
    </source>
</reference>
<evidence type="ECO:0000313" key="1">
    <source>
        <dbReference type="EMBL" id="KAI0034367.1"/>
    </source>
</evidence>
<reference evidence="1" key="1">
    <citation type="submission" date="2021-02" db="EMBL/GenBank/DDBJ databases">
        <authorList>
            <consortium name="DOE Joint Genome Institute"/>
            <person name="Ahrendt S."/>
            <person name="Looney B.P."/>
            <person name="Miyauchi S."/>
            <person name="Morin E."/>
            <person name="Drula E."/>
            <person name="Courty P.E."/>
            <person name="Chicoki N."/>
            <person name="Fauchery L."/>
            <person name="Kohler A."/>
            <person name="Kuo A."/>
            <person name="Labutti K."/>
            <person name="Pangilinan J."/>
            <person name="Lipzen A."/>
            <person name="Riley R."/>
            <person name="Andreopoulos W."/>
            <person name="He G."/>
            <person name="Johnson J."/>
            <person name="Barry K.W."/>
            <person name="Grigoriev I.V."/>
            <person name="Nagy L."/>
            <person name="Hibbett D."/>
            <person name="Henrissat B."/>
            <person name="Matheny P.B."/>
            <person name="Labbe J."/>
            <person name="Martin F."/>
        </authorList>
    </citation>
    <scope>NUCLEOTIDE SEQUENCE</scope>
    <source>
        <strain evidence="1">EC-137</strain>
    </source>
</reference>
<gene>
    <name evidence="1" type="ORF">K488DRAFT_45724</name>
</gene>
<keyword evidence="2" id="KW-1185">Reference proteome</keyword>
<proteinExistence type="predicted"/>
<organism evidence="1 2">
    <name type="scientific">Vararia minispora EC-137</name>
    <dbReference type="NCBI Taxonomy" id="1314806"/>
    <lineage>
        <taxon>Eukaryota</taxon>
        <taxon>Fungi</taxon>
        <taxon>Dikarya</taxon>
        <taxon>Basidiomycota</taxon>
        <taxon>Agaricomycotina</taxon>
        <taxon>Agaricomycetes</taxon>
        <taxon>Russulales</taxon>
        <taxon>Lachnocladiaceae</taxon>
        <taxon>Vararia</taxon>
    </lineage>
</organism>
<protein>
    <submittedName>
        <fullName evidence="1">Uncharacterized protein</fullName>
    </submittedName>
</protein>